<evidence type="ECO:0000313" key="9">
    <source>
        <dbReference type="Proteomes" id="UP000739538"/>
    </source>
</evidence>
<feature type="region of interest" description="Disordered" evidence="5">
    <location>
        <begin position="105"/>
        <end position="126"/>
    </location>
</feature>
<accession>A0A956NCQ5</accession>
<evidence type="ECO:0000256" key="5">
    <source>
        <dbReference type="SAM" id="MobiDB-lite"/>
    </source>
</evidence>
<dbReference type="SUPFAM" id="SSF88659">
    <property type="entry name" value="Sigma3 and sigma4 domains of RNA polymerase sigma factors"/>
    <property type="match status" value="1"/>
</dbReference>
<keyword evidence="4" id="KW-0804">Transcription</keyword>
<evidence type="ECO:0000259" key="7">
    <source>
        <dbReference type="Pfam" id="PF08281"/>
    </source>
</evidence>
<dbReference type="Gene3D" id="1.10.1740.10">
    <property type="match status" value="1"/>
</dbReference>
<comment type="caution">
    <text evidence="8">The sequence shown here is derived from an EMBL/GenBank/DDBJ whole genome shotgun (WGS) entry which is preliminary data.</text>
</comment>
<dbReference type="Gene3D" id="1.10.10.10">
    <property type="entry name" value="Winged helix-like DNA-binding domain superfamily/Winged helix DNA-binding domain"/>
    <property type="match status" value="1"/>
</dbReference>
<dbReference type="GO" id="GO:0016987">
    <property type="term" value="F:sigma factor activity"/>
    <property type="evidence" value="ECO:0007669"/>
    <property type="project" value="UniProtKB-KW"/>
</dbReference>
<dbReference type="NCBIfam" id="TIGR02937">
    <property type="entry name" value="sigma70-ECF"/>
    <property type="match status" value="1"/>
</dbReference>
<dbReference type="InterPro" id="IPR007627">
    <property type="entry name" value="RNA_pol_sigma70_r2"/>
</dbReference>
<evidence type="ECO:0000256" key="2">
    <source>
        <dbReference type="ARBA" id="ARBA00023015"/>
    </source>
</evidence>
<dbReference type="Pfam" id="PF08281">
    <property type="entry name" value="Sigma70_r4_2"/>
    <property type="match status" value="1"/>
</dbReference>
<reference evidence="8" key="1">
    <citation type="submission" date="2020-04" db="EMBL/GenBank/DDBJ databases">
        <authorList>
            <person name="Zhang T."/>
        </authorList>
    </citation>
    <scope>NUCLEOTIDE SEQUENCE</scope>
    <source>
        <strain evidence="8">HKST-UBA02</strain>
    </source>
</reference>
<dbReference type="PANTHER" id="PTHR43133:SF46">
    <property type="entry name" value="RNA POLYMERASE SIGMA-70 FACTOR ECF SUBFAMILY"/>
    <property type="match status" value="1"/>
</dbReference>
<dbReference type="InterPro" id="IPR036388">
    <property type="entry name" value="WH-like_DNA-bd_sf"/>
</dbReference>
<gene>
    <name evidence="8" type="ORF">KDA27_12400</name>
</gene>
<dbReference type="InterPro" id="IPR013249">
    <property type="entry name" value="RNA_pol_sigma70_r4_t2"/>
</dbReference>
<sequence>MDWPATIAEDPATMDEHRLIERAKDGDLSAFEALYRAHVARVYALCLRLWGDPEGAEEIVQDVFVKLWTKIGTFKGNSAFSSWLHRLAVNRTLDRIRSERRRNAWEVDDENADERPDASGGSTTPETRLALERAIRSLPDGARTVLVLHDIEGFRHDEIAELTGIATGTSKAQLHRARKLLRERMK</sequence>
<evidence type="ECO:0000259" key="6">
    <source>
        <dbReference type="Pfam" id="PF04542"/>
    </source>
</evidence>
<dbReference type="GO" id="GO:0003677">
    <property type="term" value="F:DNA binding"/>
    <property type="evidence" value="ECO:0007669"/>
    <property type="project" value="InterPro"/>
</dbReference>
<evidence type="ECO:0000256" key="3">
    <source>
        <dbReference type="ARBA" id="ARBA00023082"/>
    </source>
</evidence>
<dbReference type="EMBL" id="JAGQHS010000059">
    <property type="protein sequence ID" value="MCA9756596.1"/>
    <property type="molecule type" value="Genomic_DNA"/>
</dbReference>
<proteinExistence type="inferred from homology"/>
<keyword evidence="3" id="KW-0731">Sigma factor</keyword>
<dbReference type="InterPro" id="IPR039425">
    <property type="entry name" value="RNA_pol_sigma-70-like"/>
</dbReference>
<reference evidence="8" key="2">
    <citation type="journal article" date="2021" name="Microbiome">
        <title>Successional dynamics and alternative stable states in a saline activated sludge microbial community over 9 years.</title>
        <authorList>
            <person name="Wang Y."/>
            <person name="Ye J."/>
            <person name="Ju F."/>
            <person name="Liu L."/>
            <person name="Boyd J.A."/>
            <person name="Deng Y."/>
            <person name="Parks D.H."/>
            <person name="Jiang X."/>
            <person name="Yin X."/>
            <person name="Woodcroft B.J."/>
            <person name="Tyson G.W."/>
            <person name="Hugenholtz P."/>
            <person name="Polz M.F."/>
            <person name="Zhang T."/>
        </authorList>
    </citation>
    <scope>NUCLEOTIDE SEQUENCE</scope>
    <source>
        <strain evidence="8">HKST-UBA02</strain>
    </source>
</reference>
<evidence type="ECO:0000313" key="8">
    <source>
        <dbReference type="EMBL" id="MCA9756596.1"/>
    </source>
</evidence>
<dbReference type="AlphaFoldDB" id="A0A956NCQ5"/>
<dbReference type="CDD" id="cd06171">
    <property type="entry name" value="Sigma70_r4"/>
    <property type="match status" value="1"/>
</dbReference>
<organism evidence="8 9">
    <name type="scientific">Eiseniibacteriota bacterium</name>
    <dbReference type="NCBI Taxonomy" id="2212470"/>
    <lineage>
        <taxon>Bacteria</taxon>
        <taxon>Candidatus Eiseniibacteriota</taxon>
    </lineage>
</organism>
<feature type="domain" description="RNA polymerase sigma-70 region 2" evidence="6">
    <location>
        <begin position="34"/>
        <end position="102"/>
    </location>
</feature>
<dbReference type="InterPro" id="IPR014284">
    <property type="entry name" value="RNA_pol_sigma-70_dom"/>
</dbReference>
<evidence type="ECO:0000256" key="1">
    <source>
        <dbReference type="ARBA" id="ARBA00010641"/>
    </source>
</evidence>
<feature type="domain" description="RNA polymerase sigma factor 70 region 4 type 2" evidence="7">
    <location>
        <begin position="129"/>
        <end position="181"/>
    </location>
</feature>
<dbReference type="InterPro" id="IPR013324">
    <property type="entry name" value="RNA_pol_sigma_r3/r4-like"/>
</dbReference>
<name>A0A956NCQ5_UNCEI</name>
<dbReference type="Proteomes" id="UP000739538">
    <property type="component" value="Unassembled WGS sequence"/>
</dbReference>
<evidence type="ECO:0000256" key="4">
    <source>
        <dbReference type="ARBA" id="ARBA00023163"/>
    </source>
</evidence>
<dbReference type="GO" id="GO:0006352">
    <property type="term" value="P:DNA-templated transcription initiation"/>
    <property type="evidence" value="ECO:0007669"/>
    <property type="project" value="InterPro"/>
</dbReference>
<dbReference type="InterPro" id="IPR013325">
    <property type="entry name" value="RNA_pol_sigma_r2"/>
</dbReference>
<dbReference type="SUPFAM" id="SSF88946">
    <property type="entry name" value="Sigma2 domain of RNA polymerase sigma factors"/>
    <property type="match status" value="1"/>
</dbReference>
<protein>
    <submittedName>
        <fullName evidence="8">RNA polymerase sigma factor</fullName>
    </submittedName>
</protein>
<dbReference type="PANTHER" id="PTHR43133">
    <property type="entry name" value="RNA POLYMERASE ECF-TYPE SIGMA FACTO"/>
    <property type="match status" value="1"/>
</dbReference>
<dbReference type="Pfam" id="PF04542">
    <property type="entry name" value="Sigma70_r2"/>
    <property type="match status" value="1"/>
</dbReference>
<comment type="similarity">
    <text evidence="1">Belongs to the sigma-70 factor family. ECF subfamily.</text>
</comment>
<keyword evidence="2" id="KW-0805">Transcription regulation</keyword>